<dbReference type="OrthoDB" id="189843at2"/>
<proteinExistence type="predicted"/>
<evidence type="ECO:0000313" key="3">
    <source>
        <dbReference type="Proteomes" id="UP000029738"/>
    </source>
</evidence>
<name>A0A8S9TCX6_9CYAN</name>
<evidence type="ECO:0000313" key="2">
    <source>
        <dbReference type="EMBL" id="KAF3889309.1"/>
    </source>
</evidence>
<dbReference type="EMBL" id="JHEG04000001">
    <property type="protein sequence ID" value="KAF3889309.1"/>
    <property type="molecule type" value="Genomic_DNA"/>
</dbReference>
<dbReference type="Pfam" id="PF02195">
    <property type="entry name" value="ParB_N"/>
    <property type="match status" value="1"/>
</dbReference>
<protein>
    <submittedName>
        <fullName evidence="2">ParB/RepB/Spo0J family partition protein</fullName>
    </submittedName>
</protein>
<feature type="domain" description="ParB-like N-terminal" evidence="1">
    <location>
        <begin position="24"/>
        <end position="113"/>
    </location>
</feature>
<organism evidence="2 3">
    <name type="scientific">Tolypothrix bouteillei VB521301</name>
    <dbReference type="NCBI Taxonomy" id="1479485"/>
    <lineage>
        <taxon>Bacteria</taxon>
        <taxon>Bacillati</taxon>
        <taxon>Cyanobacteriota</taxon>
        <taxon>Cyanophyceae</taxon>
        <taxon>Nostocales</taxon>
        <taxon>Tolypothrichaceae</taxon>
        <taxon>Tolypothrix</taxon>
    </lineage>
</organism>
<evidence type="ECO:0000259" key="1">
    <source>
        <dbReference type="Pfam" id="PF02195"/>
    </source>
</evidence>
<dbReference type="Gene3D" id="3.90.1530.30">
    <property type="match status" value="1"/>
</dbReference>
<reference evidence="2" key="2">
    <citation type="submission" date="2019-11" db="EMBL/GenBank/DDBJ databases">
        <title>Improved Assembly of Tolypothrix boutellei genome.</title>
        <authorList>
            <person name="Sarangi A.N."/>
            <person name="Mukherjee M."/>
            <person name="Ghosh S."/>
            <person name="Singh D."/>
            <person name="Das A."/>
            <person name="Kant S."/>
            <person name="Prusty A."/>
            <person name="Tripathy S."/>
        </authorList>
    </citation>
    <scope>NUCLEOTIDE SEQUENCE</scope>
    <source>
        <strain evidence="2">VB521301</strain>
    </source>
</reference>
<dbReference type="SUPFAM" id="SSF110849">
    <property type="entry name" value="ParB/Sulfiredoxin"/>
    <property type="match status" value="1"/>
</dbReference>
<gene>
    <name evidence="2" type="ORF">DA73_0400030370</name>
</gene>
<comment type="caution">
    <text evidence="2">The sequence shown here is derived from an EMBL/GenBank/DDBJ whole genome shotgun (WGS) entry which is preliminary data.</text>
</comment>
<reference evidence="2" key="1">
    <citation type="journal article" date="2015" name="Genome Announc.">
        <title>Draft Genome Sequence of Tolypothrix boutellei Strain VB521301.</title>
        <authorList>
            <person name="Chandrababunaidu M.M."/>
            <person name="Singh D."/>
            <person name="Sen D."/>
            <person name="Bhan S."/>
            <person name="Das S."/>
            <person name="Gupta A."/>
            <person name="Adhikary S.P."/>
            <person name="Tripathy S."/>
        </authorList>
    </citation>
    <scope>NUCLEOTIDE SEQUENCE</scope>
    <source>
        <strain evidence="2">VB521301</strain>
    </source>
</reference>
<dbReference type="InterPro" id="IPR003115">
    <property type="entry name" value="ParB_N"/>
</dbReference>
<sequence length="375" mass="43674">MNRVLDTSINLLLTTGENQEILPQYLALDEIRRDGGTQPRAAINWQHVKLLEEQIEDRQQLEPIVVFYDGEFYWLADGFHRWHAHHNLDSDAIACTIYQGSRRDAVLYSVGANADHKPALPRSREDKRRAILTLLNDPEWSQWSDREIARRCFVGNQMVSHLRKSICVNHTDTKLNKERKVQRGKQTYTVNTANIGKTDSTHTDTHCRTVMNNGPLFAEQSLKITQLSHSTGVIEELENDVRSGIHFKHNYDLHIAHHLQLVEGALVKIVAPHRTQIHNRLGKICAVSDRTVDIWVRDVDIMIMYRYTLKHQQVEIVPMETEPQLVQVYKRLQKLRKCNLDPFEREILLLLERPVVFTPVELEYLSLIEKRYMTV</sequence>
<dbReference type="AlphaFoldDB" id="A0A8S9TCX6"/>
<dbReference type="RefSeq" id="WP_050046685.1">
    <property type="nucleotide sequence ID" value="NZ_JHEG04000001.1"/>
</dbReference>
<dbReference type="InterPro" id="IPR036086">
    <property type="entry name" value="ParB/Sulfiredoxin_sf"/>
</dbReference>
<accession>A0A8S9TCX6</accession>
<dbReference type="Proteomes" id="UP000029738">
    <property type="component" value="Unassembled WGS sequence"/>
</dbReference>
<keyword evidence="3" id="KW-1185">Reference proteome</keyword>